<evidence type="ECO:0000313" key="1">
    <source>
        <dbReference type="EMBL" id="DAF99668.1"/>
    </source>
</evidence>
<protein>
    <submittedName>
        <fullName evidence="1">Holin protein</fullName>
    </submittedName>
</protein>
<name>A0A8S5UYZ8_9CAUD</name>
<accession>A0A8S5UYZ8</accession>
<organism evidence="1">
    <name type="scientific">Siphoviridae sp. ctu1o13</name>
    <dbReference type="NCBI Taxonomy" id="2825711"/>
    <lineage>
        <taxon>Viruses</taxon>
        <taxon>Duplodnaviria</taxon>
        <taxon>Heunggongvirae</taxon>
        <taxon>Uroviricota</taxon>
        <taxon>Caudoviricetes</taxon>
    </lineage>
</organism>
<sequence length="57" mass="6447">MIDRVRYLGNRYIQAGSVSLSDKETLQDMHRAYKALGGNGHLNTVMEEVDELPIRKG</sequence>
<dbReference type="EMBL" id="BK016170">
    <property type="protein sequence ID" value="DAF99668.1"/>
    <property type="molecule type" value="Genomic_DNA"/>
</dbReference>
<reference evidence="1" key="1">
    <citation type="journal article" date="2021" name="Proc. Natl. Acad. Sci. U.S.A.">
        <title>A Catalog of Tens of Thousands of Viruses from Human Metagenomes Reveals Hidden Associations with Chronic Diseases.</title>
        <authorList>
            <person name="Tisza M.J."/>
            <person name="Buck C.B."/>
        </authorList>
    </citation>
    <scope>NUCLEOTIDE SEQUENCE</scope>
    <source>
        <strain evidence="1">Ctu1o13</strain>
    </source>
</reference>
<proteinExistence type="predicted"/>